<dbReference type="Proteomes" id="UP000807025">
    <property type="component" value="Unassembled WGS sequence"/>
</dbReference>
<feature type="compositionally biased region" description="Pro residues" evidence="1">
    <location>
        <begin position="46"/>
        <end position="55"/>
    </location>
</feature>
<evidence type="ECO:0000313" key="3">
    <source>
        <dbReference type="Proteomes" id="UP000807025"/>
    </source>
</evidence>
<gene>
    <name evidence="2" type="ORF">BDN71DRAFT_1511815</name>
</gene>
<accession>A0A9P5ZL58</accession>
<dbReference type="AlphaFoldDB" id="A0A9P5ZL58"/>
<evidence type="ECO:0000313" key="2">
    <source>
        <dbReference type="EMBL" id="KAF9489799.1"/>
    </source>
</evidence>
<keyword evidence="3" id="KW-1185">Reference proteome</keyword>
<comment type="caution">
    <text evidence="2">The sequence shown here is derived from an EMBL/GenBank/DDBJ whole genome shotgun (WGS) entry which is preliminary data.</text>
</comment>
<organism evidence="2 3">
    <name type="scientific">Pleurotus eryngii</name>
    <name type="common">Boletus of the steppes</name>
    <dbReference type="NCBI Taxonomy" id="5323"/>
    <lineage>
        <taxon>Eukaryota</taxon>
        <taxon>Fungi</taxon>
        <taxon>Dikarya</taxon>
        <taxon>Basidiomycota</taxon>
        <taxon>Agaricomycotina</taxon>
        <taxon>Agaricomycetes</taxon>
        <taxon>Agaricomycetidae</taxon>
        <taxon>Agaricales</taxon>
        <taxon>Pleurotineae</taxon>
        <taxon>Pleurotaceae</taxon>
        <taxon>Pleurotus</taxon>
    </lineage>
</organism>
<proteinExistence type="predicted"/>
<sequence>MTLTTALVEQEDMVALEVLEAIQVVVETLVDMGEEMGVTDEVLRNDPPPPPPPGLNDPNGGSNPPDPPPPGGNPQALAPRNPIDFHWQFSLKIPSSTLPE</sequence>
<dbReference type="EMBL" id="MU154659">
    <property type="protein sequence ID" value="KAF9489799.1"/>
    <property type="molecule type" value="Genomic_DNA"/>
</dbReference>
<name>A0A9P5ZL58_PLEER</name>
<feature type="region of interest" description="Disordered" evidence="1">
    <location>
        <begin position="36"/>
        <end position="83"/>
    </location>
</feature>
<evidence type="ECO:0000256" key="1">
    <source>
        <dbReference type="SAM" id="MobiDB-lite"/>
    </source>
</evidence>
<protein>
    <submittedName>
        <fullName evidence="2">Uncharacterized protein</fullName>
    </submittedName>
</protein>
<reference evidence="2" key="1">
    <citation type="submission" date="2020-11" db="EMBL/GenBank/DDBJ databases">
        <authorList>
            <consortium name="DOE Joint Genome Institute"/>
            <person name="Ahrendt S."/>
            <person name="Riley R."/>
            <person name="Andreopoulos W."/>
            <person name="Labutti K."/>
            <person name="Pangilinan J."/>
            <person name="Ruiz-Duenas F.J."/>
            <person name="Barrasa J.M."/>
            <person name="Sanchez-Garcia M."/>
            <person name="Camarero S."/>
            <person name="Miyauchi S."/>
            <person name="Serrano A."/>
            <person name="Linde D."/>
            <person name="Babiker R."/>
            <person name="Drula E."/>
            <person name="Ayuso-Fernandez I."/>
            <person name="Pacheco R."/>
            <person name="Padilla G."/>
            <person name="Ferreira P."/>
            <person name="Barriuso J."/>
            <person name="Kellner H."/>
            <person name="Castanera R."/>
            <person name="Alfaro M."/>
            <person name="Ramirez L."/>
            <person name="Pisabarro A.G."/>
            <person name="Kuo A."/>
            <person name="Tritt A."/>
            <person name="Lipzen A."/>
            <person name="He G."/>
            <person name="Yan M."/>
            <person name="Ng V."/>
            <person name="Cullen D."/>
            <person name="Martin F."/>
            <person name="Rosso M.-N."/>
            <person name="Henrissat B."/>
            <person name="Hibbett D."/>
            <person name="Martinez A.T."/>
            <person name="Grigoriev I.V."/>
        </authorList>
    </citation>
    <scope>NUCLEOTIDE SEQUENCE</scope>
    <source>
        <strain evidence="2">ATCC 90797</strain>
    </source>
</reference>